<dbReference type="EMBL" id="JAAGLQ010000164">
    <property type="protein sequence ID" value="NEA15432.1"/>
    <property type="molecule type" value="Genomic_DNA"/>
</dbReference>
<accession>A0A6N9TYS0</accession>
<gene>
    <name evidence="1" type="ORF">G3I29_07785</name>
</gene>
<reference evidence="1 2" key="1">
    <citation type="submission" date="2020-01" db="EMBL/GenBank/DDBJ databases">
        <title>Insect and environment-associated Actinomycetes.</title>
        <authorList>
            <person name="Currrie C."/>
            <person name="Chevrette M."/>
            <person name="Carlson C."/>
            <person name="Stubbendieck R."/>
            <person name="Wendt-Pienkowski E."/>
        </authorList>
    </citation>
    <scope>NUCLEOTIDE SEQUENCE [LARGE SCALE GENOMIC DNA]</scope>
    <source>
        <strain evidence="1 2">SID11342</strain>
    </source>
</reference>
<evidence type="ECO:0000313" key="2">
    <source>
        <dbReference type="Proteomes" id="UP000471293"/>
    </source>
</evidence>
<dbReference type="Proteomes" id="UP000471293">
    <property type="component" value="Unassembled WGS sequence"/>
</dbReference>
<proteinExistence type="predicted"/>
<protein>
    <submittedName>
        <fullName evidence="1">Uncharacterized protein</fullName>
    </submittedName>
</protein>
<sequence>MSRTLSVAEHRTLLRDTLSTALATNSVSLPVSMMYMPGTHRAALYADSTVVRGKTGQGKSVWARALADPKLRAIAAREYRMPRLERTETVTAFGEGPDSSQPSAGELRALTGWGVQPTALWSAVILTTFGVPELAALPTWTERVDWLVRNPWATDRCLAELEMAARSADTTRLVVFDALDRLHPDRGVAEHLASGILNAALALSRGATRLRAKIFIRPDMLEGALIGVPRAERAFLTSGNRSADLSWGRADYLGGTGRTELYGLLFHLLGNHDSSEAAAFRAAWPTWKQDESGRFLAPDELSDDATRQEEVFSTLVGRYMGTNARQGYTYSYLACHLQDALGTVTPRPFLTALAAALASTDRDHPGHDRPLHHNGLRHGVSCGARAAELHQAQPWVRLALEPLAGQQLPIWTEDILDLWQHAALSDRLQELTHRSAADPGRARIGPRDPASYPLLLEELVGAGVLSRRTSGQVDMPDVYRIPYGLGRRGGVRRTRPAA</sequence>
<dbReference type="AlphaFoldDB" id="A0A6N9TYS0"/>
<comment type="caution">
    <text evidence="1">The sequence shown here is derived from an EMBL/GenBank/DDBJ whole genome shotgun (WGS) entry which is preliminary data.</text>
</comment>
<name>A0A6N9TYS0_STRHA</name>
<organism evidence="1 2">
    <name type="scientific">Streptomyces halstedii</name>
    <dbReference type="NCBI Taxonomy" id="1944"/>
    <lineage>
        <taxon>Bacteria</taxon>
        <taxon>Bacillati</taxon>
        <taxon>Actinomycetota</taxon>
        <taxon>Actinomycetes</taxon>
        <taxon>Kitasatosporales</taxon>
        <taxon>Streptomycetaceae</taxon>
        <taxon>Streptomyces</taxon>
    </lineage>
</organism>
<evidence type="ECO:0000313" key="1">
    <source>
        <dbReference type="EMBL" id="NEA15432.1"/>
    </source>
</evidence>